<comment type="similarity">
    <text evidence="4 12">Belongs to the RNA polymerase beta chain family.</text>
</comment>
<dbReference type="Pfam" id="PF04560">
    <property type="entry name" value="RNA_pol_Rpb2_7"/>
    <property type="match status" value="1"/>
</dbReference>
<evidence type="ECO:0000256" key="7">
    <source>
        <dbReference type="ARBA" id="ARBA00022695"/>
    </source>
</evidence>
<dbReference type="InterPro" id="IPR009674">
    <property type="entry name" value="Rpa2_dom_4"/>
</dbReference>
<feature type="region of interest" description="Disordered" evidence="14">
    <location>
        <begin position="816"/>
        <end position="862"/>
    </location>
</feature>
<feature type="domain" description="RNA polymerase Rpb2" evidence="16">
    <location>
        <begin position="1096"/>
        <end position="1204"/>
    </location>
</feature>
<comment type="subcellular location">
    <subcellularLocation>
        <location evidence="2">Nucleus</location>
    </subcellularLocation>
    <subcellularLocation>
        <location evidence="3">Plastid</location>
    </subcellularLocation>
</comment>
<evidence type="ECO:0000256" key="3">
    <source>
        <dbReference type="ARBA" id="ARBA00004474"/>
    </source>
</evidence>
<dbReference type="SUPFAM" id="SSF64484">
    <property type="entry name" value="beta and beta-prime subunits of DNA dependent RNA-polymerase"/>
    <property type="match status" value="1"/>
</dbReference>
<keyword evidence="9" id="KW-0539">Nucleus</keyword>
<feature type="domain" description="DNA-directed RNA polymerase I subunit RPA2" evidence="20">
    <location>
        <begin position="552"/>
        <end position="627"/>
    </location>
</feature>
<sequence length="1208" mass="131379">MAESPTSLEELVRPHIDSFDYFIGEGLQSVVELLKPVEIENPQTSRRARIWFENPRVARPVKEEASGAADKRLFPRDCRESGTTYKGAFHLDLMVQDADGGPAHRLTRCMGHLPIMLRSTACYLRHLTPAQLVARKEEAMEVGGYFICNGLERIIRMLIQQRRHYVMGLRRSAYQKRGPTFTDVATLLRCVRRDETSATVRCHYLRDGTASFAFTIGRAEYFVPVGVLLKCFLEVSDRELFARLLSLIPQGGDGDSAVADRVERLLRAPAQLGLHTRAQSLEYLGSLFRGAIEAPGHLTDMQAGEMLLREHVMIHLDHAGDKLNALLSMTAKLFSLAAGLCTDDNADALSHHEALLPGALLSKFMADKLAECLALFKRQVLQDYEKEPEKVNFRDPVYVKKTADRMPDVGKKVEYLLNTGNLVSNSTLDMSQATGFTVVAEKLNFFRYLSHFRAIHRGAYFAQLRTTTVRKLLPESWGFLCPVHTPDGAPCGLLSHLTATCRIVAQPPDSPEDVQHAIVAVAASLGMVPAAPALAPPAAPQYLGVHLDGRPIGFVEARAAPRLAARLRAIKAGRLASEMGRSVPGLAPLRGAETVVPADLEVALVPYEKGGPYPGLYLFSGPARMIRPVLQLPAASAAAAPAASGSCPELIGTLEQINLHIRCPDGSGQAVSTSGVRYSHAEVNCAAMLSVVASLTPYSDFNQSPRNMYQCQMGKQTMGTPSQTVRHRTDAKLYRLQTPQTPIARTARYDEYHMDDFPSGTNMIVAVLAYTGYDMEDAMILNKSAVDRGLAHGTLFKTEGLDLRDDKGKAMVFAAEKKSDRDRPAERPRGAFGQELPHPITSPSASSAVAGPLKVRPQGQQKNDERIDVDGLPHVGAVVYPGQAYYSKVDRATGKAKTGNLKGEEVAIVDQVTIVGTADPNLQRANVLMRLNRNPVVGDKFSSRHGQKGVLSQLWPDVNMPFVAGTGMRPDLIINPHAFPSRMTIGMLMESLVSKAGALQGKFVNGSPFQDADGVGSTQELVKTASDALEEAGFSRLGGETLISGVTGEEFAADIYIGPVYYQRLRHMVSDKFQVRSTGPVNALTHQPIKGRKFGGGIRFGEMERDALLAHGAAYLLHDRLHTSSDYAVMDACASCGSILTPLLRPAQTSNVGAHLLASQGAGAKGQVVCRACETGRAMTRVALPYVLKYLVTELAAMNIKCTFSIAQ</sequence>
<evidence type="ECO:0000256" key="10">
    <source>
        <dbReference type="ARBA" id="ARBA00026088"/>
    </source>
</evidence>
<evidence type="ECO:0000256" key="12">
    <source>
        <dbReference type="RuleBase" id="RU000434"/>
    </source>
</evidence>
<evidence type="ECO:0000259" key="15">
    <source>
        <dbReference type="Pfam" id="PF00562"/>
    </source>
</evidence>
<evidence type="ECO:0000256" key="4">
    <source>
        <dbReference type="ARBA" id="ARBA00006835"/>
    </source>
</evidence>
<reference evidence="21 22" key="1">
    <citation type="journal article" date="2024" name="Nat. Commun.">
        <title>Phylogenomics reveals the evolutionary origins of lichenization in chlorophyte algae.</title>
        <authorList>
            <person name="Puginier C."/>
            <person name="Libourel C."/>
            <person name="Otte J."/>
            <person name="Skaloud P."/>
            <person name="Haon M."/>
            <person name="Grisel S."/>
            <person name="Petersen M."/>
            <person name="Berrin J.G."/>
            <person name="Delaux P.M."/>
            <person name="Dal Grande F."/>
            <person name="Keller J."/>
        </authorList>
    </citation>
    <scope>NUCLEOTIDE SEQUENCE [LARGE SCALE GENOMIC DNA]</scope>
    <source>
        <strain evidence="21 22">SAG 216-7</strain>
    </source>
</reference>
<dbReference type="InterPro" id="IPR007644">
    <property type="entry name" value="RNA_pol_bsu_protrusion"/>
</dbReference>
<keyword evidence="6 13" id="KW-0808">Transferase</keyword>
<dbReference type="InterPro" id="IPR007642">
    <property type="entry name" value="RNA_pol_Rpb2_2"/>
</dbReference>
<dbReference type="Pfam" id="PF04561">
    <property type="entry name" value="RNA_pol_Rpb2_2"/>
    <property type="match status" value="1"/>
</dbReference>
<dbReference type="CDD" id="cd00653">
    <property type="entry name" value="RNA_pol_B_RPB2"/>
    <property type="match status" value="1"/>
</dbReference>
<evidence type="ECO:0000256" key="5">
    <source>
        <dbReference type="ARBA" id="ARBA00022478"/>
    </source>
</evidence>
<feature type="domain" description="RNA polymerase beta subunit protrusion" evidence="18">
    <location>
        <begin position="10"/>
        <end position="392"/>
    </location>
</feature>
<dbReference type="InterPro" id="IPR007641">
    <property type="entry name" value="RNA_pol_Rpb2_7"/>
</dbReference>
<evidence type="ECO:0000313" key="22">
    <source>
        <dbReference type="Proteomes" id="UP001491310"/>
    </source>
</evidence>
<dbReference type="Gene3D" id="2.40.270.10">
    <property type="entry name" value="DNA-directed RNA polymerase, subunit 2, domain 6"/>
    <property type="match status" value="1"/>
</dbReference>
<evidence type="ECO:0000259" key="19">
    <source>
        <dbReference type="Pfam" id="PF04565"/>
    </source>
</evidence>
<dbReference type="Pfam" id="PF04565">
    <property type="entry name" value="RNA_pol_Rpb2_3"/>
    <property type="match status" value="1"/>
</dbReference>
<comment type="subunit">
    <text evidence="10">In plastids the minimal PEP RNA polymerase catalytic core is composed of four subunits: alpha, beta, beta', and beta''. When a (nuclear-encoded) sigma factor is associated with the core the holoenzyme is formed, which can initiate transcription.</text>
</comment>
<evidence type="ECO:0000256" key="13">
    <source>
        <dbReference type="RuleBase" id="RU363031"/>
    </source>
</evidence>
<dbReference type="EMBL" id="JALJOT010000001">
    <property type="protein sequence ID" value="KAK9918898.1"/>
    <property type="molecule type" value="Genomic_DNA"/>
</dbReference>
<evidence type="ECO:0000256" key="6">
    <source>
        <dbReference type="ARBA" id="ARBA00022679"/>
    </source>
</evidence>
<dbReference type="InterPro" id="IPR037034">
    <property type="entry name" value="RNA_pol_Rpb2_2_sf"/>
</dbReference>
<dbReference type="Proteomes" id="UP001491310">
    <property type="component" value="Unassembled WGS sequence"/>
</dbReference>
<protein>
    <recommendedName>
        <fullName evidence="13">DNA-directed RNA polymerase subunit beta</fullName>
        <ecNumber evidence="13">2.7.7.6</ecNumber>
    </recommendedName>
</protein>
<gene>
    <name evidence="21" type="ORF">WJX75_007935</name>
</gene>
<comment type="catalytic activity">
    <reaction evidence="11 13">
        <text>RNA(n) + a ribonucleoside 5'-triphosphate = RNA(n+1) + diphosphate</text>
        <dbReference type="Rhea" id="RHEA:21248"/>
        <dbReference type="Rhea" id="RHEA-COMP:14527"/>
        <dbReference type="Rhea" id="RHEA-COMP:17342"/>
        <dbReference type="ChEBI" id="CHEBI:33019"/>
        <dbReference type="ChEBI" id="CHEBI:61557"/>
        <dbReference type="ChEBI" id="CHEBI:140395"/>
        <dbReference type="EC" id="2.7.7.6"/>
    </reaction>
</comment>
<evidence type="ECO:0000256" key="8">
    <source>
        <dbReference type="ARBA" id="ARBA00023163"/>
    </source>
</evidence>
<feature type="domain" description="RNA polymerase Rpb2" evidence="17">
    <location>
        <begin position="189"/>
        <end position="351"/>
    </location>
</feature>
<evidence type="ECO:0000256" key="9">
    <source>
        <dbReference type="ARBA" id="ARBA00023242"/>
    </source>
</evidence>
<dbReference type="PROSITE" id="PS01166">
    <property type="entry name" value="RNA_POL_BETA"/>
    <property type="match status" value="1"/>
</dbReference>
<evidence type="ECO:0000259" key="16">
    <source>
        <dbReference type="Pfam" id="PF04560"/>
    </source>
</evidence>
<feature type="domain" description="DNA-directed RNA polymerase subunit 2 hybrid-binding" evidence="15">
    <location>
        <begin position="692"/>
        <end position="1093"/>
    </location>
</feature>
<dbReference type="InterPro" id="IPR037033">
    <property type="entry name" value="DNA-dir_RNAP_su2_hyb_sf"/>
</dbReference>
<comment type="function">
    <text evidence="1 13">DNA-dependent RNA polymerase catalyzes the transcription of DNA into RNA using the four ribonucleoside triphosphates as substrates.</text>
</comment>
<dbReference type="InterPro" id="IPR007121">
    <property type="entry name" value="RNA_pol_bsu_CS"/>
</dbReference>
<accession>A0ABR2Z3X7</accession>
<dbReference type="Gene3D" id="3.90.1800.10">
    <property type="entry name" value="RNA polymerase alpha subunit dimerisation domain"/>
    <property type="match status" value="1"/>
</dbReference>
<dbReference type="EC" id="2.7.7.6" evidence="13"/>
<dbReference type="Pfam" id="PF06883">
    <property type="entry name" value="RNA_pol_Rpa2_4"/>
    <property type="match status" value="1"/>
</dbReference>
<dbReference type="PANTHER" id="PTHR20856">
    <property type="entry name" value="DNA-DIRECTED RNA POLYMERASE I SUBUNIT 2"/>
    <property type="match status" value="1"/>
</dbReference>
<evidence type="ECO:0000256" key="14">
    <source>
        <dbReference type="SAM" id="MobiDB-lite"/>
    </source>
</evidence>
<evidence type="ECO:0000256" key="11">
    <source>
        <dbReference type="ARBA" id="ARBA00048552"/>
    </source>
</evidence>
<dbReference type="InterPro" id="IPR015712">
    <property type="entry name" value="DNA-dir_RNA_pol_su2"/>
</dbReference>
<keyword evidence="8 13" id="KW-0804">Transcription</keyword>
<evidence type="ECO:0000259" key="20">
    <source>
        <dbReference type="Pfam" id="PF06883"/>
    </source>
</evidence>
<feature type="compositionally biased region" description="Basic and acidic residues" evidence="14">
    <location>
        <begin position="816"/>
        <end position="829"/>
    </location>
</feature>
<keyword evidence="7 13" id="KW-0548">Nucleotidyltransferase</keyword>
<organism evidence="21 22">
    <name type="scientific">Coccomyxa subellipsoidea</name>
    <dbReference type="NCBI Taxonomy" id="248742"/>
    <lineage>
        <taxon>Eukaryota</taxon>
        <taxon>Viridiplantae</taxon>
        <taxon>Chlorophyta</taxon>
        <taxon>core chlorophytes</taxon>
        <taxon>Trebouxiophyceae</taxon>
        <taxon>Trebouxiophyceae incertae sedis</taxon>
        <taxon>Coccomyxaceae</taxon>
        <taxon>Coccomyxa</taxon>
    </lineage>
</organism>
<name>A0ABR2Z3X7_9CHLO</name>
<dbReference type="InterPro" id="IPR007120">
    <property type="entry name" value="DNA-dir_RNAP_su2_dom"/>
</dbReference>
<dbReference type="Gene3D" id="2.40.50.150">
    <property type="match status" value="1"/>
</dbReference>
<evidence type="ECO:0000256" key="2">
    <source>
        <dbReference type="ARBA" id="ARBA00004123"/>
    </source>
</evidence>
<dbReference type="InterPro" id="IPR007645">
    <property type="entry name" value="RNA_pol_Rpb2_3"/>
</dbReference>
<dbReference type="Gene3D" id="3.90.1100.10">
    <property type="match status" value="2"/>
</dbReference>
<keyword evidence="5 13" id="KW-0240">DNA-directed RNA polymerase</keyword>
<proteinExistence type="inferred from homology"/>
<dbReference type="Gene3D" id="3.90.1110.10">
    <property type="entry name" value="RNA polymerase Rpb2, domain 2"/>
    <property type="match status" value="1"/>
</dbReference>
<dbReference type="Pfam" id="PF04563">
    <property type="entry name" value="RNA_pol_Rpb2_1"/>
    <property type="match status" value="1"/>
</dbReference>
<dbReference type="Pfam" id="PF00562">
    <property type="entry name" value="RNA_pol_Rpb2_6"/>
    <property type="match status" value="1"/>
</dbReference>
<evidence type="ECO:0000259" key="18">
    <source>
        <dbReference type="Pfam" id="PF04563"/>
    </source>
</evidence>
<comment type="caution">
    <text evidence="21">The sequence shown here is derived from an EMBL/GenBank/DDBJ whole genome shotgun (WGS) entry which is preliminary data.</text>
</comment>
<evidence type="ECO:0000259" key="17">
    <source>
        <dbReference type="Pfam" id="PF04561"/>
    </source>
</evidence>
<feature type="domain" description="RNA polymerase Rpb2" evidence="19">
    <location>
        <begin position="438"/>
        <end position="503"/>
    </location>
</feature>
<evidence type="ECO:0000313" key="21">
    <source>
        <dbReference type="EMBL" id="KAK9918898.1"/>
    </source>
</evidence>
<evidence type="ECO:0000256" key="1">
    <source>
        <dbReference type="ARBA" id="ARBA00004026"/>
    </source>
</evidence>
<dbReference type="InterPro" id="IPR014724">
    <property type="entry name" value="RNA_pol_RPB2_OB-fold"/>
</dbReference>
<keyword evidence="22" id="KW-1185">Reference proteome</keyword>